<protein>
    <submittedName>
        <fullName evidence="2">Putative membrane protein</fullName>
    </submittedName>
</protein>
<dbReference type="STRING" id="208439.AJAP_19310"/>
<evidence type="ECO:0000313" key="2">
    <source>
        <dbReference type="EMBL" id="AIG76725.1"/>
    </source>
</evidence>
<reference evidence="2 3" key="1">
    <citation type="journal article" date="2014" name="J. Biotechnol.">
        <title>Complete genome sequence of the actinobacterium Amycolatopsis japonica MG417-CF17(T) (=DSM 44213T) producing (S,S)-N,N'-ethylenediaminedisuccinic acid.</title>
        <authorList>
            <person name="Stegmann E."/>
            <person name="Albersmeier A."/>
            <person name="Spohn M."/>
            <person name="Gert H."/>
            <person name="Weber T."/>
            <person name="Wohlleben W."/>
            <person name="Kalinowski J."/>
            <person name="Ruckert C."/>
        </authorList>
    </citation>
    <scope>NUCLEOTIDE SEQUENCE [LARGE SCALE GENOMIC DNA]</scope>
    <source>
        <strain evidence="3">MG417-CF17 (DSM 44213)</strain>
    </source>
</reference>
<dbReference type="RefSeq" id="WP_051972512.1">
    <property type="nucleotide sequence ID" value="NZ_CP008953.1"/>
</dbReference>
<name>A0A075V224_9PSEU</name>
<dbReference type="AlphaFoldDB" id="A0A075V224"/>
<dbReference type="Proteomes" id="UP000028492">
    <property type="component" value="Chromosome"/>
</dbReference>
<sequence length="120" mass="12818">MSEQLSEPLHGVRGAALIVRFLLELAMLTGAAVVAWRLGPDGWRWVAVVLAPLAVAVFWGLFLAEKARFVLAESIRFVLETALFLGVGAGLIAVGLTWPGVIGVALWAADRIVLAVTKNE</sequence>
<keyword evidence="1" id="KW-1133">Transmembrane helix</keyword>
<dbReference type="eggNOG" id="ENOG5031W63">
    <property type="taxonomic scope" value="Bacteria"/>
</dbReference>
<dbReference type="EMBL" id="CP008953">
    <property type="protein sequence ID" value="AIG76725.1"/>
    <property type="molecule type" value="Genomic_DNA"/>
</dbReference>
<evidence type="ECO:0000313" key="3">
    <source>
        <dbReference type="Proteomes" id="UP000028492"/>
    </source>
</evidence>
<dbReference type="InterPro" id="IPR021214">
    <property type="entry name" value="DUF2568"/>
</dbReference>
<accession>A0A075V224</accession>
<proteinExistence type="predicted"/>
<feature type="transmembrane region" description="Helical" evidence="1">
    <location>
        <begin position="12"/>
        <end position="36"/>
    </location>
</feature>
<keyword evidence="1" id="KW-0812">Transmembrane</keyword>
<feature type="transmembrane region" description="Helical" evidence="1">
    <location>
        <begin position="83"/>
        <end position="109"/>
    </location>
</feature>
<keyword evidence="1" id="KW-0472">Membrane</keyword>
<organism evidence="2 3">
    <name type="scientific">Amycolatopsis japonica</name>
    <dbReference type="NCBI Taxonomy" id="208439"/>
    <lineage>
        <taxon>Bacteria</taxon>
        <taxon>Bacillati</taxon>
        <taxon>Actinomycetota</taxon>
        <taxon>Actinomycetes</taxon>
        <taxon>Pseudonocardiales</taxon>
        <taxon>Pseudonocardiaceae</taxon>
        <taxon>Amycolatopsis</taxon>
        <taxon>Amycolatopsis japonica group</taxon>
    </lineage>
</organism>
<feature type="transmembrane region" description="Helical" evidence="1">
    <location>
        <begin position="42"/>
        <end position="62"/>
    </location>
</feature>
<keyword evidence="3" id="KW-1185">Reference proteome</keyword>
<evidence type="ECO:0000256" key="1">
    <source>
        <dbReference type="SAM" id="Phobius"/>
    </source>
</evidence>
<dbReference type="Pfam" id="PF10823">
    <property type="entry name" value="DUF2568"/>
    <property type="match status" value="1"/>
</dbReference>
<gene>
    <name evidence="2" type="ORF">AJAP_19310</name>
</gene>
<dbReference type="KEGG" id="aja:AJAP_19310"/>
<dbReference type="HOGENOM" id="CLU_149376_1_1_11"/>